<evidence type="ECO:0000313" key="3">
    <source>
        <dbReference type="Proteomes" id="UP001597373"/>
    </source>
</evidence>
<accession>A0ABW5DL37</accession>
<feature type="chain" id="PRO_5046244101" evidence="1">
    <location>
        <begin position="37"/>
        <end position="166"/>
    </location>
</feature>
<protein>
    <submittedName>
        <fullName evidence="2">Uncharacterized protein</fullName>
    </submittedName>
</protein>
<proteinExistence type="predicted"/>
<organism evidence="2 3">
    <name type="scientific">Chelativorans composti</name>
    <dbReference type="NCBI Taxonomy" id="768533"/>
    <lineage>
        <taxon>Bacteria</taxon>
        <taxon>Pseudomonadati</taxon>
        <taxon>Pseudomonadota</taxon>
        <taxon>Alphaproteobacteria</taxon>
        <taxon>Hyphomicrobiales</taxon>
        <taxon>Phyllobacteriaceae</taxon>
        <taxon>Chelativorans</taxon>
    </lineage>
</organism>
<reference evidence="3" key="1">
    <citation type="journal article" date="2019" name="Int. J. Syst. Evol. Microbiol.">
        <title>The Global Catalogue of Microorganisms (GCM) 10K type strain sequencing project: providing services to taxonomists for standard genome sequencing and annotation.</title>
        <authorList>
            <consortium name="The Broad Institute Genomics Platform"/>
            <consortium name="The Broad Institute Genome Sequencing Center for Infectious Disease"/>
            <person name="Wu L."/>
            <person name="Ma J."/>
        </authorList>
    </citation>
    <scope>NUCLEOTIDE SEQUENCE [LARGE SCALE GENOMIC DNA]</scope>
    <source>
        <strain evidence="3">KCTC 23707</strain>
    </source>
</reference>
<evidence type="ECO:0000256" key="1">
    <source>
        <dbReference type="SAM" id="SignalP"/>
    </source>
</evidence>
<evidence type="ECO:0000313" key="2">
    <source>
        <dbReference type="EMBL" id="MFD2261198.1"/>
    </source>
</evidence>
<gene>
    <name evidence="2" type="ORF">ACFSMZ_15720</name>
</gene>
<keyword evidence="1" id="KW-0732">Signal</keyword>
<dbReference type="EMBL" id="JBHUIR010000062">
    <property type="protein sequence ID" value="MFD2261198.1"/>
    <property type="molecule type" value="Genomic_DNA"/>
</dbReference>
<comment type="caution">
    <text evidence="2">The sequence shown here is derived from an EMBL/GenBank/DDBJ whole genome shotgun (WGS) entry which is preliminary data.</text>
</comment>
<feature type="signal peptide" evidence="1">
    <location>
        <begin position="1"/>
        <end position="36"/>
    </location>
</feature>
<name>A0ABW5DL37_9HYPH</name>
<sequence length="166" mass="18069">MIRHLTGELLTCLIGRASTLKLVPAILLLTAAAGQAAENYAFQFDITLSDRAAAALRDANETITVEAWYFGLPNEAGREHAEGGFVYLGSESMELPPQTATVRVSGKTFDPSRLAWIEGEIVTAVSVYSSRRSSDDNLITCDTFHEELKTVQSEPPALHCVLNDEL</sequence>
<dbReference type="Proteomes" id="UP001597373">
    <property type="component" value="Unassembled WGS sequence"/>
</dbReference>
<dbReference type="RefSeq" id="WP_345099821.1">
    <property type="nucleotide sequence ID" value="NZ_BAABGS010000071.1"/>
</dbReference>
<keyword evidence="3" id="KW-1185">Reference proteome</keyword>